<dbReference type="AlphaFoldDB" id="A0A158G344"/>
<dbReference type="EMBL" id="FCON02000009">
    <property type="protein sequence ID" value="SAL26516.1"/>
    <property type="molecule type" value="Genomic_DNA"/>
</dbReference>
<dbReference type="Proteomes" id="UP000054770">
    <property type="component" value="Unassembled WGS sequence"/>
</dbReference>
<organism evidence="1 2">
    <name type="scientific">Caballeronia choica</name>
    <dbReference type="NCBI Taxonomy" id="326476"/>
    <lineage>
        <taxon>Bacteria</taxon>
        <taxon>Pseudomonadati</taxon>
        <taxon>Pseudomonadota</taxon>
        <taxon>Betaproteobacteria</taxon>
        <taxon>Burkholderiales</taxon>
        <taxon>Burkholderiaceae</taxon>
        <taxon>Caballeronia</taxon>
    </lineage>
</organism>
<reference evidence="1" key="1">
    <citation type="submission" date="2016-01" db="EMBL/GenBank/DDBJ databases">
        <authorList>
            <person name="Peeters C."/>
        </authorList>
    </citation>
    <scope>NUCLEOTIDE SEQUENCE [LARGE SCALE GENOMIC DNA]</scope>
    <source>
        <strain evidence="1">LMG 22940</strain>
    </source>
</reference>
<comment type="caution">
    <text evidence="1">The sequence shown here is derived from an EMBL/GenBank/DDBJ whole genome shotgun (WGS) entry which is preliminary data.</text>
</comment>
<evidence type="ECO:0000313" key="2">
    <source>
        <dbReference type="Proteomes" id="UP000054770"/>
    </source>
</evidence>
<accession>A0A158G344</accession>
<name>A0A158G344_9BURK</name>
<evidence type="ECO:0000313" key="1">
    <source>
        <dbReference type="EMBL" id="SAL26516.1"/>
    </source>
</evidence>
<keyword evidence="2" id="KW-1185">Reference proteome</keyword>
<gene>
    <name evidence="1" type="ORF">AWB68_01225</name>
</gene>
<proteinExistence type="predicted"/>
<sequence>MTTARQNVLRARHADSRPFHRVLMNVWYCPLRANQQVDDSRKILAPARNKQSDVRAYGICS</sequence>
<protein>
    <submittedName>
        <fullName evidence="1">Uncharacterized protein</fullName>
    </submittedName>
</protein>